<evidence type="ECO:0000256" key="2">
    <source>
        <dbReference type="ARBA" id="ARBA00023125"/>
    </source>
</evidence>
<feature type="domain" description="HTH CENPB-type" evidence="3">
    <location>
        <begin position="1"/>
        <end position="72"/>
    </location>
</feature>
<dbReference type="SMART" id="SM00674">
    <property type="entry name" value="CENPB"/>
    <property type="match status" value="1"/>
</dbReference>
<dbReference type="PROSITE" id="PS51253">
    <property type="entry name" value="HTH_CENPB"/>
    <property type="match status" value="1"/>
</dbReference>
<keyword evidence="5" id="KW-1185">Reference proteome</keyword>
<evidence type="ECO:0000256" key="1">
    <source>
        <dbReference type="ARBA" id="ARBA00004123"/>
    </source>
</evidence>
<evidence type="ECO:0000313" key="4">
    <source>
        <dbReference type="EMBL" id="UYV61838.1"/>
    </source>
</evidence>
<dbReference type="SUPFAM" id="SSF46689">
    <property type="entry name" value="Homeodomain-like"/>
    <property type="match status" value="1"/>
</dbReference>
<comment type="subcellular location">
    <subcellularLocation>
        <location evidence="1">Nucleus</location>
    </subcellularLocation>
</comment>
<keyword evidence="2" id="KW-0238">DNA-binding</keyword>
<dbReference type="Pfam" id="PF14529">
    <property type="entry name" value="Exo_endo_phos_2"/>
    <property type="match status" value="1"/>
</dbReference>
<dbReference type="InterPro" id="IPR036691">
    <property type="entry name" value="Endo/exonu/phosph_ase_sf"/>
</dbReference>
<dbReference type="PANTHER" id="PTHR33273:SF4">
    <property type="entry name" value="ENDONUCLEASE_EXONUCLEASE_PHOSPHATASE DOMAIN-CONTAINING PROTEIN"/>
    <property type="match status" value="1"/>
</dbReference>
<dbReference type="Gene3D" id="1.10.10.60">
    <property type="entry name" value="Homeodomain-like"/>
    <property type="match status" value="1"/>
</dbReference>
<dbReference type="InterPro" id="IPR005135">
    <property type="entry name" value="Endo/exonuclease/phosphatase"/>
</dbReference>
<gene>
    <name evidence="4" type="ORF">LAZ67_1006807</name>
</gene>
<dbReference type="InterPro" id="IPR009057">
    <property type="entry name" value="Homeodomain-like_sf"/>
</dbReference>
<reference evidence="4 5" key="1">
    <citation type="submission" date="2022-01" db="EMBL/GenBank/DDBJ databases">
        <title>A chromosomal length assembly of Cordylochernes scorpioides.</title>
        <authorList>
            <person name="Zeh D."/>
            <person name="Zeh J."/>
        </authorList>
    </citation>
    <scope>NUCLEOTIDE SEQUENCE [LARGE SCALE GENOMIC DNA]</scope>
    <source>
        <strain evidence="4">IN4F17</strain>
        <tissue evidence="4">Whole Body</tissue>
    </source>
</reference>
<dbReference type="InterPro" id="IPR006600">
    <property type="entry name" value="HTH_CenpB_DNA-bd_dom"/>
</dbReference>
<protein>
    <submittedName>
        <fullName evidence="4">GREM2</fullName>
    </submittedName>
</protein>
<dbReference type="Proteomes" id="UP001235939">
    <property type="component" value="Chromosome 01"/>
</dbReference>
<accession>A0ABY6K0A5</accession>
<name>A0ABY6K0A5_9ARAC</name>
<dbReference type="SUPFAM" id="SSF56219">
    <property type="entry name" value="DNase I-like"/>
    <property type="match status" value="1"/>
</dbReference>
<evidence type="ECO:0000313" key="5">
    <source>
        <dbReference type="Proteomes" id="UP001235939"/>
    </source>
</evidence>
<dbReference type="Pfam" id="PF03221">
    <property type="entry name" value="HTH_Tnp_Tc5"/>
    <property type="match status" value="1"/>
</dbReference>
<dbReference type="PANTHER" id="PTHR33273">
    <property type="entry name" value="DOMAIN-CONTAINING PROTEIN, PUTATIVE-RELATED"/>
    <property type="match status" value="1"/>
</dbReference>
<evidence type="ECO:0000259" key="3">
    <source>
        <dbReference type="PROSITE" id="PS51253"/>
    </source>
</evidence>
<dbReference type="EMBL" id="CP092863">
    <property type="protein sequence ID" value="UYV61838.1"/>
    <property type="molecule type" value="Genomic_DNA"/>
</dbReference>
<sequence>MEKLLMVWVTEKQLQGDTLTQTIICEKARAIYGDLLKQTPQTSIDEASEESFKASRGWFENFKKRSGIHSVVRHDLTAMMPVIEWEGVTNKCTDNEFIFNNIIKYYLYRPYCKVRINRPNQAQNLETEVIHVNKLKHYSEDTKYIFTPHSTNNNSKPKSYFIYHHFPPETFHDDYKNYASTSSNPFNHMNPDIFIDNDEQTLTARYISTPDTTPKIDIQLEPSPTTKIVLPSSPTLNHIPQISPQLSALLINCDNAKLENRSSINKNTDGWLRHTSRAFQIAVSSQVKFDEICPAPSFILMFVSSCSIMLIPAPPLLRVRSEDPSVYAVEGRGLAILIKNLYYEDIAVNITNTLDLEAQGIKVYLNQNKAIHIYNMYHPPNNTFIDDGTMAQFLTDNTIIVGDLNAKHQLWGCSTPNPRGKILSNIFDDNAFMCLNDGNPTHHSYKL</sequence>
<dbReference type="Gene3D" id="3.60.10.10">
    <property type="entry name" value="Endonuclease/exonuclease/phosphatase"/>
    <property type="match status" value="1"/>
</dbReference>
<proteinExistence type="predicted"/>
<organism evidence="4 5">
    <name type="scientific">Cordylochernes scorpioides</name>
    <dbReference type="NCBI Taxonomy" id="51811"/>
    <lineage>
        <taxon>Eukaryota</taxon>
        <taxon>Metazoa</taxon>
        <taxon>Ecdysozoa</taxon>
        <taxon>Arthropoda</taxon>
        <taxon>Chelicerata</taxon>
        <taxon>Arachnida</taxon>
        <taxon>Pseudoscorpiones</taxon>
        <taxon>Cheliferoidea</taxon>
        <taxon>Chernetidae</taxon>
        <taxon>Cordylochernes</taxon>
    </lineage>
</organism>